<dbReference type="InterPro" id="IPR018376">
    <property type="entry name" value="Enoyl-CoA_hyd/isom_CS"/>
</dbReference>
<dbReference type="Gene3D" id="3.90.226.10">
    <property type="entry name" value="2-enoyl-CoA Hydratase, Chain A, domain 1"/>
    <property type="match status" value="1"/>
</dbReference>
<evidence type="ECO:0000256" key="5">
    <source>
        <dbReference type="ARBA" id="ARBA00023717"/>
    </source>
</evidence>
<dbReference type="InterPro" id="IPR001753">
    <property type="entry name" value="Enoyl-CoA_hydra/iso"/>
</dbReference>
<keyword evidence="3" id="KW-0443">Lipid metabolism</keyword>
<name>A0ABU7LBT3_9NOCA</name>
<evidence type="ECO:0000256" key="1">
    <source>
        <dbReference type="ARBA" id="ARBA00002994"/>
    </source>
</evidence>
<dbReference type="RefSeq" id="WP_330134231.1">
    <property type="nucleotide sequence ID" value="NZ_JAUTXY010000006.1"/>
</dbReference>
<keyword evidence="3" id="KW-0276">Fatty acid metabolism</keyword>
<proteinExistence type="inferred from homology"/>
<comment type="caution">
    <text evidence="7">The sequence shown here is derived from an EMBL/GenBank/DDBJ whole genome shotgun (WGS) entry which is preliminary data.</text>
</comment>
<dbReference type="Proteomes" id="UP001336020">
    <property type="component" value="Unassembled WGS sequence"/>
</dbReference>
<dbReference type="EMBL" id="JAUTXY010000006">
    <property type="protein sequence ID" value="MEE2059003.1"/>
    <property type="molecule type" value="Genomic_DNA"/>
</dbReference>
<comment type="catalytic activity">
    <reaction evidence="4">
        <text>a (3S)-3-hydroxyacyl-CoA = a (2E)-enoyl-CoA + H2O</text>
        <dbReference type="Rhea" id="RHEA:16105"/>
        <dbReference type="ChEBI" id="CHEBI:15377"/>
        <dbReference type="ChEBI" id="CHEBI:57318"/>
        <dbReference type="ChEBI" id="CHEBI:58856"/>
        <dbReference type="EC" id="4.2.1.17"/>
    </reaction>
</comment>
<evidence type="ECO:0000256" key="4">
    <source>
        <dbReference type="ARBA" id="ARBA00023709"/>
    </source>
</evidence>
<dbReference type="PANTHER" id="PTHR43459:SF1">
    <property type="entry name" value="EG:BACN32G11.4 PROTEIN"/>
    <property type="match status" value="1"/>
</dbReference>
<dbReference type="CDD" id="cd06558">
    <property type="entry name" value="crotonase-like"/>
    <property type="match status" value="1"/>
</dbReference>
<dbReference type="PROSITE" id="PS00166">
    <property type="entry name" value="ENOYL_COA_HYDRATASE"/>
    <property type="match status" value="1"/>
</dbReference>
<evidence type="ECO:0000313" key="7">
    <source>
        <dbReference type="EMBL" id="MEE2059003.1"/>
    </source>
</evidence>
<dbReference type="SUPFAM" id="SSF52096">
    <property type="entry name" value="ClpP/crotonase"/>
    <property type="match status" value="1"/>
</dbReference>
<dbReference type="InterPro" id="IPR029045">
    <property type="entry name" value="ClpP/crotonase-like_dom_sf"/>
</dbReference>
<dbReference type="NCBIfam" id="NF006699">
    <property type="entry name" value="PRK09245.1"/>
    <property type="match status" value="1"/>
</dbReference>
<comment type="function">
    <text evidence="1">Could possibly oxidize fatty acids using specific components.</text>
</comment>
<keyword evidence="8" id="KW-1185">Reference proteome</keyword>
<dbReference type="Pfam" id="PF00378">
    <property type="entry name" value="ECH_1"/>
    <property type="match status" value="1"/>
</dbReference>
<evidence type="ECO:0000256" key="6">
    <source>
        <dbReference type="RuleBase" id="RU003707"/>
    </source>
</evidence>
<dbReference type="Gene3D" id="1.10.12.10">
    <property type="entry name" value="Lyase 2-enoyl-coa Hydratase, Chain A, domain 2"/>
    <property type="match status" value="1"/>
</dbReference>
<dbReference type="InterPro" id="IPR014748">
    <property type="entry name" value="Enoyl-CoA_hydra_C"/>
</dbReference>
<evidence type="ECO:0000256" key="3">
    <source>
        <dbReference type="ARBA" id="ARBA00022832"/>
    </source>
</evidence>
<comment type="similarity">
    <text evidence="2 6">Belongs to the enoyl-CoA hydratase/isomerase family.</text>
</comment>
<accession>A0ABU7LBT3</accession>
<organism evidence="7 8">
    <name type="scientific">Rhodococcus artemisiae</name>
    <dbReference type="NCBI Taxonomy" id="714159"/>
    <lineage>
        <taxon>Bacteria</taxon>
        <taxon>Bacillati</taxon>
        <taxon>Actinomycetota</taxon>
        <taxon>Actinomycetes</taxon>
        <taxon>Mycobacteriales</taxon>
        <taxon>Nocardiaceae</taxon>
        <taxon>Rhodococcus</taxon>
    </lineage>
</organism>
<comment type="catalytic activity">
    <reaction evidence="5">
        <text>a 4-saturated-(3S)-3-hydroxyacyl-CoA = a (3E)-enoyl-CoA + H2O</text>
        <dbReference type="Rhea" id="RHEA:20724"/>
        <dbReference type="ChEBI" id="CHEBI:15377"/>
        <dbReference type="ChEBI" id="CHEBI:58521"/>
        <dbReference type="ChEBI" id="CHEBI:137480"/>
        <dbReference type="EC" id="4.2.1.17"/>
    </reaction>
</comment>
<protein>
    <submittedName>
        <fullName evidence="7">Crotonase/enoyl-CoA hydratase family protein</fullName>
    </submittedName>
</protein>
<sequence>MTTYPNHPDDKAFDNDATPCVLAEHKDGVETWTLNLPETRNPISDPAVVAALVDHLARVANDLTVGAIVLTGAGTAFSAGGDVRAMQERTGMFGAPPPEQRRGYQQGIQRLTRAMVECDIPIIAAVNGPAIGAGFDLALMCDLRIASSSASFAESFVKLGLVPGDGGAWLLPRVVGHARASELALTGRRIDAATAQHWGIVSDVVAPEDLLVRAHDLAREIAALPREAVRMTKSLLRKAPDIGLDATLELSAAMQPLCHTTDDHRDAVATLGVRRR</sequence>
<dbReference type="PANTHER" id="PTHR43459">
    <property type="entry name" value="ENOYL-COA HYDRATASE"/>
    <property type="match status" value="1"/>
</dbReference>
<gene>
    <name evidence="7" type="ORF">Q7514_15890</name>
</gene>
<reference evidence="7 8" key="1">
    <citation type="submission" date="2023-07" db="EMBL/GenBank/DDBJ databases">
        <authorList>
            <person name="Girao M."/>
            <person name="Carvalho M.F."/>
        </authorList>
    </citation>
    <scope>NUCLEOTIDE SEQUENCE [LARGE SCALE GENOMIC DNA]</scope>
    <source>
        <strain evidence="7 8">YIM65754</strain>
    </source>
</reference>
<evidence type="ECO:0000256" key="2">
    <source>
        <dbReference type="ARBA" id="ARBA00005254"/>
    </source>
</evidence>
<evidence type="ECO:0000313" key="8">
    <source>
        <dbReference type="Proteomes" id="UP001336020"/>
    </source>
</evidence>